<dbReference type="FunFam" id="3.40.50.300:FF:001001">
    <property type="entry name" value="Multidrug ABC transporter ATP-binding protein"/>
    <property type="match status" value="1"/>
</dbReference>
<dbReference type="AlphaFoldDB" id="A0A4S8QCP9"/>
<evidence type="ECO:0000256" key="9">
    <source>
        <dbReference type="ARBA" id="ARBA00023136"/>
    </source>
</evidence>
<dbReference type="InterPro" id="IPR039421">
    <property type="entry name" value="Type_1_exporter"/>
</dbReference>
<keyword evidence="5 11" id="KW-0812">Transmembrane</keyword>
<keyword evidence="9 11" id="KW-0472">Membrane</keyword>
<keyword evidence="4" id="KW-0997">Cell inner membrane</keyword>
<feature type="transmembrane region" description="Helical" evidence="11">
    <location>
        <begin position="92"/>
        <end position="114"/>
    </location>
</feature>
<protein>
    <submittedName>
        <fullName evidence="14">ABC transporter ATP-binding protein</fullName>
    </submittedName>
</protein>
<dbReference type="InterPro" id="IPR036640">
    <property type="entry name" value="ABC1_TM_sf"/>
</dbReference>
<dbReference type="Pfam" id="PF00005">
    <property type="entry name" value="ABC_tran"/>
    <property type="match status" value="1"/>
</dbReference>
<evidence type="ECO:0000313" key="14">
    <source>
        <dbReference type="EMBL" id="THV42138.1"/>
    </source>
</evidence>
<dbReference type="EMBL" id="STGY01000029">
    <property type="protein sequence ID" value="THV42138.1"/>
    <property type="molecule type" value="Genomic_DNA"/>
</dbReference>
<dbReference type="InterPro" id="IPR003593">
    <property type="entry name" value="AAA+_ATPase"/>
</dbReference>
<feature type="transmembrane region" description="Helical" evidence="11">
    <location>
        <begin position="201"/>
        <end position="218"/>
    </location>
</feature>
<proteinExistence type="predicted"/>
<dbReference type="SMART" id="SM00382">
    <property type="entry name" value="AAA"/>
    <property type="match status" value="1"/>
</dbReference>
<dbReference type="SUPFAM" id="SSF90123">
    <property type="entry name" value="ABC transporter transmembrane region"/>
    <property type="match status" value="1"/>
</dbReference>
<dbReference type="PROSITE" id="PS50893">
    <property type="entry name" value="ABC_TRANSPORTER_2"/>
    <property type="match status" value="1"/>
</dbReference>
<organism evidence="14 15">
    <name type="scientific">Glycomyces buryatensis</name>
    <dbReference type="NCBI Taxonomy" id="2570927"/>
    <lineage>
        <taxon>Bacteria</taxon>
        <taxon>Bacillati</taxon>
        <taxon>Actinomycetota</taxon>
        <taxon>Actinomycetes</taxon>
        <taxon>Glycomycetales</taxon>
        <taxon>Glycomycetaceae</taxon>
        <taxon>Glycomyces</taxon>
    </lineage>
</organism>
<keyword evidence="2" id="KW-0813">Transport</keyword>
<dbReference type="GO" id="GO:0005886">
    <property type="term" value="C:plasma membrane"/>
    <property type="evidence" value="ECO:0007669"/>
    <property type="project" value="UniProtKB-SubCell"/>
</dbReference>
<keyword evidence="15" id="KW-1185">Reference proteome</keyword>
<keyword evidence="6" id="KW-0547">Nucleotide-binding</keyword>
<feature type="region of interest" description="Disordered" evidence="10">
    <location>
        <begin position="1"/>
        <end position="39"/>
    </location>
</feature>
<evidence type="ECO:0000259" key="12">
    <source>
        <dbReference type="PROSITE" id="PS50893"/>
    </source>
</evidence>
<dbReference type="GO" id="GO:0015421">
    <property type="term" value="F:ABC-type oligopeptide transporter activity"/>
    <property type="evidence" value="ECO:0007669"/>
    <property type="project" value="TreeGrafter"/>
</dbReference>
<keyword evidence="3" id="KW-1003">Cell membrane</keyword>
<evidence type="ECO:0000313" key="15">
    <source>
        <dbReference type="Proteomes" id="UP000308760"/>
    </source>
</evidence>
<dbReference type="Gene3D" id="1.20.1560.10">
    <property type="entry name" value="ABC transporter type 1, transmembrane domain"/>
    <property type="match status" value="1"/>
</dbReference>
<sequence>MDRSGRPGHQPDRRTGRIPGRRENRVVVSRSESHRLPTSEPREVRRAAIELFGHEKGTVALACLLYLAAAGAGAALPVMLGRVIDGIGDGWSAGRIDLVCAVLFGCIGAQMILVRVGRRVSHRFGDRSAARVRERALGRALRLPLGTIERAGTGDLTTRTTGDVAAVAGLLRYTGPEVVAAIIELIVLIVAAFVIDPLLALGLAAVLPPLALVSRWYLRAARQTFLAERAAMSELADALTASSSGARTVAAHHLQAERGELGHRLARAHYRTLRRIISLQSRFLPSLDLAYLLPVFAVLIGGGLWALSGGVKVGAVVASTMLAYRLAGPLDRIMYSLTEFQSAGAALARVEGIGKVPLEDRPGRPIGTAIELADVRFGYDDHHDVLHALSLRPRVGEHLAVVGPSGAGKSTVARLIAGIEPPRSGTATIGGVGSATIELESLRRNVILVTQEHHVFHASLRDNLALAADRDDDALREALHRVGAAWATDLPDGLDTVVGGDAHRLTPAQAQQLALARVVLADPEIVILDEATAGLDADAVGETEAALSAALSGRTVITIAHQLQVARGADRIAVVDNGRVVETGTHTGLVHRGGVYAGLWEAWNRGRQSN</sequence>
<dbReference type="InterPro" id="IPR027417">
    <property type="entry name" value="P-loop_NTPase"/>
</dbReference>
<comment type="subcellular location">
    <subcellularLocation>
        <location evidence="1">Cell membrane</location>
        <topology evidence="1">Multi-pass membrane protein</topology>
    </subcellularLocation>
</comment>
<evidence type="ECO:0000256" key="10">
    <source>
        <dbReference type="SAM" id="MobiDB-lite"/>
    </source>
</evidence>
<feature type="transmembrane region" description="Helical" evidence="11">
    <location>
        <begin position="283"/>
        <end position="305"/>
    </location>
</feature>
<evidence type="ECO:0000256" key="5">
    <source>
        <dbReference type="ARBA" id="ARBA00022692"/>
    </source>
</evidence>
<reference evidence="14 15" key="2">
    <citation type="submission" date="2019-05" db="EMBL/GenBank/DDBJ databases">
        <title>Glycomyces buryatensis sp. nov.</title>
        <authorList>
            <person name="Nikitina E."/>
        </authorList>
    </citation>
    <scope>NUCLEOTIDE SEQUENCE [LARGE SCALE GENOMIC DNA]</scope>
    <source>
        <strain evidence="14 15">18</strain>
    </source>
</reference>
<dbReference type="PROSITE" id="PS50929">
    <property type="entry name" value="ABC_TM1F"/>
    <property type="match status" value="1"/>
</dbReference>
<feature type="transmembrane region" description="Helical" evidence="11">
    <location>
        <begin position="178"/>
        <end position="195"/>
    </location>
</feature>
<evidence type="ECO:0000256" key="6">
    <source>
        <dbReference type="ARBA" id="ARBA00022741"/>
    </source>
</evidence>
<evidence type="ECO:0000256" key="3">
    <source>
        <dbReference type="ARBA" id="ARBA00022475"/>
    </source>
</evidence>
<dbReference type="SUPFAM" id="SSF52540">
    <property type="entry name" value="P-loop containing nucleoside triphosphate hydrolases"/>
    <property type="match status" value="1"/>
</dbReference>
<dbReference type="CDD" id="cd07346">
    <property type="entry name" value="ABC_6TM_exporters"/>
    <property type="match status" value="1"/>
</dbReference>
<name>A0A4S8QCP9_9ACTN</name>
<evidence type="ECO:0000256" key="2">
    <source>
        <dbReference type="ARBA" id="ARBA00022448"/>
    </source>
</evidence>
<feature type="domain" description="ABC transporter" evidence="12">
    <location>
        <begin position="370"/>
        <end position="602"/>
    </location>
</feature>
<keyword evidence="7 14" id="KW-0067">ATP-binding</keyword>
<dbReference type="OrthoDB" id="9806127at2"/>
<dbReference type="GO" id="GO:0005524">
    <property type="term" value="F:ATP binding"/>
    <property type="evidence" value="ECO:0007669"/>
    <property type="project" value="UniProtKB-KW"/>
</dbReference>
<feature type="transmembrane region" description="Helical" evidence="11">
    <location>
        <begin position="59"/>
        <end position="80"/>
    </location>
</feature>
<feature type="domain" description="ABC transmembrane type-1" evidence="13">
    <location>
        <begin position="60"/>
        <end position="342"/>
    </location>
</feature>
<dbReference type="InterPro" id="IPR003439">
    <property type="entry name" value="ABC_transporter-like_ATP-bd"/>
</dbReference>
<gene>
    <name evidence="14" type="ORF">FAB82_07820</name>
</gene>
<evidence type="ECO:0000256" key="7">
    <source>
        <dbReference type="ARBA" id="ARBA00022840"/>
    </source>
</evidence>
<evidence type="ECO:0000256" key="8">
    <source>
        <dbReference type="ARBA" id="ARBA00022989"/>
    </source>
</evidence>
<reference evidence="15" key="1">
    <citation type="submission" date="2019-04" db="EMBL/GenBank/DDBJ databases">
        <title>Nocardioides xinjiangensis sp. nov.</title>
        <authorList>
            <person name="Liu S."/>
        </authorList>
    </citation>
    <scope>NUCLEOTIDE SEQUENCE [LARGE SCALE GENOMIC DNA]</scope>
    <source>
        <strain evidence="15">18</strain>
    </source>
</reference>
<accession>A0A4S8QCP9</accession>
<keyword evidence="8 11" id="KW-1133">Transmembrane helix</keyword>
<evidence type="ECO:0000256" key="11">
    <source>
        <dbReference type="SAM" id="Phobius"/>
    </source>
</evidence>
<dbReference type="Gene3D" id="3.40.50.300">
    <property type="entry name" value="P-loop containing nucleotide triphosphate hydrolases"/>
    <property type="match status" value="1"/>
</dbReference>
<evidence type="ECO:0000256" key="1">
    <source>
        <dbReference type="ARBA" id="ARBA00004651"/>
    </source>
</evidence>
<dbReference type="Pfam" id="PF00664">
    <property type="entry name" value="ABC_membrane"/>
    <property type="match status" value="1"/>
</dbReference>
<evidence type="ECO:0000256" key="4">
    <source>
        <dbReference type="ARBA" id="ARBA00022519"/>
    </source>
</evidence>
<evidence type="ECO:0000259" key="13">
    <source>
        <dbReference type="PROSITE" id="PS50929"/>
    </source>
</evidence>
<dbReference type="PANTHER" id="PTHR43394">
    <property type="entry name" value="ATP-DEPENDENT PERMEASE MDL1, MITOCHONDRIAL"/>
    <property type="match status" value="1"/>
</dbReference>
<dbReference type="Proteomes" id="UP000308760">
    <property type="component" value="Unassembled WGS sequence"/>
</dbReference>
<dbReference type="GO" id="GO:0016887">
    <property type="term" value="F:ATP hydrolysis activity"/>
    <property type="evidence" value="ECO:0007669"/>
    <property type="project" value="InterPro"/>
</dbReference>
<dbReference type="PANTHER" id="PTHR43394:SF1">
    <property type="entry name" value="ATP-BINDING CASSETTE SUB-FAMILY B MEMBER 10, MITOCHONDRIAL"/>
    <property type="match status" value="1"/>
</dbReference>
<comment type="caution">
    <text evidence="14">The sequence shown here is derived from an EMBL/GenBank/DDBJ whole genome shotgun (WGS) entry which is preliminary data.</text>
</comment>
<dbReference type="InterPro" id="IPR011527">
    <property type="entry name" value="ABC1_TM_dom"/>
</dbReference>